<gene>
    <name evidence="1" type="ORF">L1987_50303</name>
</gene>
<organism evidence="1 2">
    <name type="scientific">Smallanthus sonchifolius</name>
    <dbReference type="NCBI Taxonomy" id="185202"/>
    <lineage>
        <taxon>Eukaryota</taxon>
        <taxon>Viridiplantae</taxon>
        <taxon>Streptophyta</taxon>
        <taxon>Embryophyta</taxon>
        <taxon>Tracheophyta</taxon>
        <taxon>Spermatophyta</taxon>
        <taxon>Magnoliopsida</taxon>
        <taxon>eudicotyledons</taxon>
        <taxon>Gunneridae</taxon>
        <taxon>Pentapetalae</taxon>
        <taxon>asterids</taxon>
        <taxon>campanulids</taxon>
        <taxon>Asterales</taxon>
        <taxon>Asteraceae</taxon>
        <taxon>Asteroideae</taxon>
        <taxon>Heliantheae alliance</taxon>
        <taxon>Millerieae</taxon>
        <taxon>Smallanthus</taxon>
    </lineage>
</organism>
<name>A0ACB9EM38_9ASTR</name>
<reference evidence="2" key="1">
    <citation type="journal article" date="2022" name="Mol. Ecol. Resour.">
        <title>The genomes of chicory, endive, great burdock and yacon provide insights into Asteraceae palaeo-polyploidization history and plant inulin production.</title>
        <authorList>
            <person name="Fan W."/>
            <person name="Wang S."/>
            <person name="Wang H."/>
            <person name="Wang A."/>
            <person name="Jiang F."/>
            <person name="Liu H."/>
            <person name="Zhao H."/>
            <person name="Xu D."/>
            <person name="Zhang Y."/>
        </authorList>
    </citation>
    <scope>NUCLEOTIDE SEQUENCE [LARGE SCALE GENOMIC DNA]</scope>
    <source>
        <strain evidence="2">cv. Yunnan</strain>
    </source>
</reference>
<evidence type="ECO:0000313" key="2">
    <source>
        <dbReference type="Proteomes" id="UP001056120"/>
    </source>
</evidence>
<proteinExistence type="predicted"/>
<reference evidence="1 2" key="2">
    <citation type="journal article" date="2022" name="Mol. Ecol. Resour.">
        <title>The genomes of chicory, endive, great burdock and yacon provide insights into Asteraceae paleo-polyploidization history and plant inulin production.</title>
        <authorList>
            <person name="Fan W."/>
            <person name="Wang S."/>
            <person name="Wang H."/>
            <person name="Wang A."/>
            <person name="Jiang F."/>
            <person name="Liu H."/>
            <person name="Zhao H."/>
            <person name="Xu D."/>
            <person name="Zhang Y."/>
        </authorList>
    </citation>
    <scope>NUCLEOTIDE SEQUENCE [LARGE SCALE GENOMIC DNA]</scope>
    <source>
        <strain evidence="2">cv. Yunnan</strain>
        <tissue evidence="1">Leaves</tissue>
    </source>
</reference>
<evidence type="ECO:0000313" key="1">
    <source>
        <dbReference type="EMBL" id="KAI3759917.1"/>
    </source>
</evidence>
<comment type="caution">
    <text evidence="1">The sequence shown here is derived from an EMBL/GenBank/DDBJ whole genome shotgun (WGS) entry which is preliminary data.</text>
</comment>
<dbReference type="EMBL" id="CM042034">
    <property type="protein sequence ID" value="KAI3759917.1"/>
    <property type="molecule type" value="Genomic_DNA"/>
</dbReference>
<dbReference type="Proteomes" id="UP001056120">
    <property type="component" value="Linkage Group LG17"/>
</dbReference>
<protein>
    <submittedName>
        <fullName evidence="1">Uncharacterized protein</fullName>
    </submittedName>
</protein>
<accession>A0ACB9EM38</accession>
<sequence>MLKMMGNAIDDTTKWLEKNQAAPISDLRNKKVITRLCATSMKLPHAKRLIGRTFSDSKVQADMKLWPFKVIKGSADKPKIVVSYNGQKKKFLAEEISSMILGKMKETAEAYLVKVVKDVVVTVPAYFNDSQRQATKDAGTIAGLNVLRIINEPTAATIAYGLGNKPNITQKMNVLVFDLGGGTFDVSILAIAKNGTFKVKAVGGLDKEPKSIGENAKRILSSTTQTSIELDYLHEGIDFSMRFTRAKFEELNMDSFSKCIQIVENCLNDANIEKSSVAEIVLVGGSTRIPKVQQMLQELFDGKELCKSVNPDEAVAYGAAVMAAKLSGNNDKILQDLLMLEVTPLLLGIESTGKEMNVIIPRNTTIPTKAAKIFLYKWKQPTFYKYQSVSR</sequence>
<keyword evidence="2" id="KW-1185">Reference proteome</keyword>